<name>A0AAV6TQP8_9ARAC</name>
<reference evidence="1 2" key="1">
    <citation type="journal article" date="2022" name="Nat. Ecol. Evol.">
        <title>A masculinizing supergene underlies an exaggerated male reproductive morph in a spider.</title>
        <authorList>
            <person name="Hendrickx F."/>
            <person name="De Corte Z."/>
            <person name="Sonet G."/>
            <person name="Van Belleghem S.M."/>
            <person name="Kostlbacher S."/>
            <person name="Vangestel C."/>
        </authorList>
    </citation>
    <scope>NUCLEOTIDE SEQUENCE [LARGE SCALE GENOMIC DNA]</scope>
    <source>
        <strain evidence="1">W744_W776</strain>
    </source>
</reference>
<dbReference type="EMBL" id="JAFNEN010001252">
    <property type="protein sequence ID" value="KAG8174330.1"/>
    <property type="molecule type" value="Genomic_DNA"/>
</dbReference>
<evidence type="ECO:0000313" key="1">
    <source>
        <dbReference type="EMBL" id="KAG8174330.1"/>
    </source>
</evidence>
<organism evidence="1 2">
    <name type="scientific">Oedothorax gibbosus</name>
    <dbReference type="NCBI Taxonomy" id="931172"/>
    <lineage>
        <taxon>Eukaryota</taxon>
        <taxon>Metazoa</taxon>
        <taxon>Ecdysozoa</taxon>
        <taxon>Arthropoda</taxon>
        <taxon>Chelicerata</taxon>
        <taxon>Arachnida</taxon>
        <taxon>Araneae</taxon>
        <taxon>Araneomorphae</taxon>
        <taxon>Entelegynae</taxon>
        <taxon>Araneoidea</taxon>
        <taxon>Linyphiidae</taxon>
        <taxon>Erigoninae</taxon>
        <taxon>Oedothorax</taxon>
    </lineage>
</organism>
<keyword evidence="2" id="KW-1185">Reference proteome</keyword>
<sequence>MKRRRLAHQSPTTSWVASSIESIFGLSAECDNVRRDRNGTWGGGIVKFMFGLAEECDIARRGRNGT</sequence>
<accession>A0AAV6TQP8</accession>
<evidence type="ECO:0000313" key="2">
    <source>
        <dbReference type="Proteomes" id="UP000827092"/>
    </source>
</evidence>
<protein>
    <submittedName>
        <fullName evidence="1">Uncharacterized protein</fullName>
    </submittedName>
</protein>
<proteinExistence type="predicted"/>
<dbReference type="AlphaFoldDB" id="A0AAV6TQP8"/>
<comment type="caution">
    <text evidence="1">The sequence shown here is derived from an EMBL/GenBank/DDBJ whole genome shotgun (WGS) entry which is preliminary data.</text>
</comment>
<gene>
    <name evidence="1" type="ORF">JTE90_026749</name>
</gene>
<dbReference type="Proteomes" id="UP000827092">
    <property type="component" value="Unassembled WGS sequence"/>
</dbReference>